<reference evidence="1" key="1">
    <citation type="journal article" date="2015" name="Nature">
        <title>Complex archaea that bridge the gap between prokaryotes and eukaryotes.</title>
        <authorList>
            <person name="Spang A."/>
            <person name="Saw J.H."/>
            <person name="Jorgensen S.L."/>
            <person name="Zaremba-Niedzwiedzka K."/>
            <person name="Martijn J."/>
            <person name="Lind A.E."/>
            <person name="van Eijk R."/>
            <person name="Schleper C."/>
            <person name="Guy L."/>
            <person name="Ettema T.J."/>
        </authorList>
    </citation>
    <scope>NUCLEOTIDE SEQUENCE</scope>
</reference>
<accession>A0A0F9J9Z4</accession>
<name>A0A0F9J9Z4_9ZZZZ</name>
<organism evidence="1">
    <name type="scientific">marine sediment metagenome</name>
    <dbReference type="NCBI Taxonomy" id="412755"/>
    <lineage>
        <taxon>unclassified sequences</taxon>
        <taxon>metagenomes</taxon>
        <taxon>ecological metagenomes</taxon>
    </lineage>
</organism>
<proteinExistence type="predicted"/>
<comment type="caution">
    <text evidence="1">The sequence shown here is derived from an EMBL/GenBank/DDBJ whole genome shotgun (WGS) entry which is preliminary data.</text>
</comment>
<evidence type="ECO:0000313" key="1">
    <source>
        <dbReference type="EMBL" id="KKL95907.1"/>
    </source>
</evidence>
<protein>
    <submittedName>
        <fullName evidence="1">Uncharacterized protein</fullName>
    </submittedName>
</protein>
<dbReference type="EMBL" id="LAZR01018564">
    <property type="protein sequence ID" value="KKL95907.1"/>
    <property type="molecule type" value="Genomic_DNA"/>
</dbReference>
<gene>
    <name evidence="1" type="ORF">LCGC14_1849800</name>
</gene>
<dbReference type="AlphaFoldDB" id="A0A0F9J9Z4"/>
<sequence>MVVWSRWTGGQPVCAEDHLLKHIEKYIKRYCYRQLGLVA</sequence>